<dbReference type="EMBL" id="CAWYQH010000097">
    <property type="protein sequence ID" value="CAK8684478.1"/>
    <property type="molecule type" value="Genomic_DNA"/>
</dbReference>
<comment type="caution">
    <text evidence="2">The sequence shown here is derived from an EMBL/GenBank/DDBJ whole genome shotgun (WGS) entry which is preliminary data.</text>
</comment>
<dbReference type="Gene3D" id="3.40.50.720">
    <property type="entry name" value="NAD(P)-binding Rossmann-like Domain"/>
    <property type="match status" value="1"/>
</dbReference>
<keyword evidence="3" id="KW-1185">Reference proteome</keyword>
<reference evidence="2 3" key="1">
    <citation type="submission" date="2024-02" db="EMBL/GenBank/DDBJ databases">
        <authorList>
            <person name="Daric V."/>
            <person name="Darras S."/>
        </authorList>
    </citation>
    <scope>NUCLEOTIDE SEQUENCE [LARGE SCALE GENOMIC DNA]</scope>
</reference>
<dbReference type="PANTHER" id="PTHR43157:SF64">
    <property type="entry name" value="RETINOL DEHYDROGENASE 14"/>
    <property type="match status" value="1"/>
</dbReference>
<name>A0ABP0FYV3_CLALP</name>
<sequence length="351" mass="39353">MLLQLRQRISSYSHQKSWSIKISEQSSKSSLIKTFGLTAASGDICKHSVLVHLKKQAYACENSCRKIKNKFNLQSAKVYILFLFCCKVLVNSVQPPSTFQPESKTDKRIAMTTKRTLCCITVAVLGYLWIKFVKQSPVYEITKSLDGKTVLITGGNTGIGKATAIELARAGARVVIASRNLPRSEEARREIIELTGNDEVRCMYVDLEDLDSVRDFAKEFDETEQYLDYLINNAGVMSVFGKAKSGINRIFAINHLGHFLLTNLLLDKMKKQSTVRPVRIINLTAHSYKVGNVTKETMYNDVTSLGEMFQTASDSKLANVMFNVALDEELKKFDVTTYAVHPGLTVCKYNS</sequence>
<dbReference type="InterPro" id="IPR002347">
    <property type="entry name" value="SDR_fam"/>
</dbReference>
<evidence type="ECO:0000256" key="1">
    <source>
        <dbReference type="ARBA" id="ARBA00023002"/>
    </source>
</evidence>
<dbReference type="Proteomes" id="UP001642483">
    <property type="component" value="Unassembled WGS sequence"/>
</dbReference>
<evidence type="ECO:0000313" key="2">
    <source>
        <dbReference type="EMBL" id="CAK8684478.1"/>
    </source>
</evidence>
<organism evidence="2 3">
    <name type="scientific">Clavelina lepadiformis</name>
    <name type="common">Light-bulb sea squirt</name>
    <name type="synonym">Ascidia lepadiformis</name>
    <dbReference type="NCBI Taxonomy" id="159417"/>
    <lineage>
        <taxon>Eukaryota</taxon>
        <taxon>Metazoa</taxon>
        <taxon>Chordata</taxon>
        <taxon>Tunicata</taxon>
        <taxon>Ascidiacea</taxon>
        <taxon>Aplousobranchia</taxon>
        <taxon>Clavelinidae</taxon>
        <taxon>Clavelina</taxon>
    </lineage>
</organism>
<keyword evidence="1" id="KW-0560">Oxidoreductase</keyword>
<evidence type="ECO:0000313" key="3">
    <source>
        <dbReference type="Proteomes" id="UP001642483"/>
    </source>
</evidence>
<proteinExistence type="predicted"/>
<dbReference type="PANTHER" id="PTHR43157">
    <property type="entry name" value="PHOSPHATIDYLINOSITOL-GLYCAN BIOSYNTHESIS CLASS F PROTEIN-RELATED"/>
    <property type="match status" value="1"/>
</dbReference>
<gene>
    <name evidence="2" type="ORF">CVLEPA_LOCUS15459</name>
</gene>
<dbReference type="PRINTS" id="PR00081">
    <property type="entry name" value="GDHRDH"/>
</dbReference>
<dbReference type="InterPro" id="IPR036291">
    <property type="entry name" value="NAD(P)-bd_dom_sf"/>
</dbReference>
<dbReference type="SUPFAM" id="SSF51735">
    <property type="entry name" value="NAD(P)-binding Rossmann-fold domains"/>
    <property type="match status" value="1"/>
</dbReference>
<dbReference type="Pfam" id="PF00106">
    <property type="entry name" value="adh_short"/>
    <property type="match status" value="1"/>
</dbReference>
<protein>
    <submittedName>
        <fullName evidence="2">Uncharacterized protein</fullName>
    </submittedName>
</protein>
<accession>A0ABP0FYV3</accession>